<evidence type="ECO:0000313" key="4">
    <source>
        <dbReference type="Proteomes" id="UP000008021"/>
    </source>
</evidence>
<dbReference type="PANTHER" id="PTHR10811">
    <property type="entry name" value="FRINGE-RELATED"/>
    <property type="match status" value="1"/>
</dbReference>
<protein>
    <submittedName>
        <fullName evidence="3">Uncharacterized protein</fullName>
    </submittedName>
</protein>
<keyword evidence="2" id="KW-1133">Transmembrane helix</keyword>
<evidence type="ECO:0000256" key="2">
    <source>
        <dbReference type="SAM" id="Phobius"/>
    </source>
</evidence>
<dbReference type="Gramene" id="OMERI03G22260.1">
    <property type="protein sequence ID" value="OMERI03G22260.1"/>
    <property type="gene ID" value="OMERI03G22260"/>
</dbReference>
<evidence type="ECO:0000313" key="3">
    <source>
        <dbReference type="EnsemblPlants" id="OMERI03G22260.1"/>
    </source>
</evidence>
<sequence length="194" mass="21133">MARRRCCWLSRSVCALVLFCASYLAYLSFFSGNNVVRDLRQCQFCEPPPPVVAAAALSPTTPTHIVFVIGASDATWAKHRVYTGLWWRPGPMLGHIWLDDRALRPVVAVLGTVAADRMPRPDEARFGKEHAAAAWMARAVGGGGVGSSRQPRWGGRRRQGEVAGDGRRRLLPGEPGGRAGQVRPPGDVLPLLEK</sequence>
<evidence type="ECO:0000256" key="1">
    <source>
        <dbReference type="SAM" id="MobiDB-lite"/>
    </source>
</evidence>
<name>A0A0E0D395_9ORYZ</name>
<dbReference type="Proteomes" id="UP000008021">
    <property type="component" value="Chromosome 3"/>
</dbReference>
<proteinExistence type="predicted"/>
<reference evidence="3" key="1">
    <citation type="submission" date="2015-04" db="UniProtKB">
        <authorList>
            <consortium name="EnsemblPlants"/>
        </authorList>
    </citation>
    <scope>IDENTIFICATION</scope>
</reference>
<feature type="compositionally biased region" description="Basic and acidic residues" evidence="1">
    <location>
        <begin position="158"/>
        <end position="168"/>
    </location>
</feature>
<keyword evidence="4" id="KW-1185">Reference proteome</keyword>
<feature type="transmembrane region" description="Helical" evidence="2">
    <location>
        <begin position="12"/>
        <end position="32"/>
    </location>
</feature>
<organism evidence="3">
    <name type="scientific">Oryza meridionalis</name>
    <dbReference type="NCBI Taxonomy" id="40149"/>
    <lineage>
        <taxon>Eukaryota</taxon>
        <taxon>Viridiplantae</taxon>
        <taxon>Streptophyta</taxon>
        <taxon>Embryophyta</taxon>
        <taxon>Tracheophyta</taxon>
        <taxon>Spermatophyta</taxon>
        <taxon>Magnoliopsida</taxon>
        <taxon>Liliopsida</taxon>
        <taxon>Poales</taxon>
        <taxon>Poaceae</taxon>
        <taxon>BOP clade</taxon>
        <taxon>Oryzoideae</taxon>
        <taxon>Oryzeae</taxon>
        <taxon>Oryzinae</taxon>
        <taxon>Oryza</taxon>
    </lineage>
</organism>
<keyword evidence="2" id="KW-0812">Transmembrane</keyword>
<keyword evidence="2" id="KW-0472">Membrane</keyword>
<accession>A0A0E0D395</accession>
<reference evidence="3" key="2">
    <citation type="submission" date="2018-05" db="EMBL/GenBank/DDBJ databases">
        <title>OmerRS3 (Oryza meridionalis Reference Sequence Version 3).</title>
        <authorList>
            <person name="Zhang J."/>
            <person name="Kudrna D."/>
            <person name="Lee S."/>
            <person name="Talag J."/>
            <person name="Welchert J."/>
            <person name="Wing R.A."/>
        </authorList>
    </citation>
    <scope>NUCLEOTIDE SEQUENCE [LARGE SCALE GENOMIC DNA]</scope>
    <source>
        <strain evidence="3">cv. OR44</strain>
    </source>
</reference>
<dbReference type="STRING" id="40149.A0A0E0D395"/>
<dbReference type="HOGENOM" id="CLU_1404470_0_0_1"/>
<feature type="region of interest" description="Disordered" evidence="1">
    <location>
        <begin position="141"/>
        <end position="194"/>
    </location>
</feature>
<dbReference type="AlphaFoldDB" id="A0A0E0D395"/>
<dbReference type="EnsemblPlants" id="OMERI03G22260.1">
    <property type="protein sequence ID" value="OMERI03G22260.1"/>
    <property type="gene ID" value="OMERI03G22260"/>
</dbReference>